<dbReference type="SUPFAM" id="SSF63829">
    <property type="entry name" value="Calcium-dependent phosphotriesterase"/>
    <property type="match status" value="1"/>
</dbReference>
<name>A0A7D9KVB3_PARCT</name>
<dbReference type="EMBL" id="CACRXK020011189">
    <property type="protein sequence ID" value="CAB4020933.1"/>
    <property type="molecule type" value="Genomic_DNA"/>
</dbReference>
<dbReference type="Gene3D" id="2.120.10.30">
    <property type="entry name" value="TolB, C-terminal domain"/>
    <property type="match status" value="1"/>
</dbReference>
<keyword evidence="2" id="KW-1185">Reference proteome</keyword>
<dbReference type="AlphaFoldDB" id="A0A7D9KVB3"/>
<gene>
    <name evidence="1" type="ORF">PACLA_8A076926</name>
</gene>
<organism evidence="1 2">
    <name type="scientific">Paramuricea clavata</name>
    <name type="common">Red gorgonian</name>
    <name type="synonym">Violescent sea-whip</name>
    <dbReference type="NCBI Taxonomy" id="317549"/>
    <lineage>
        <taxon>Eukaryota</taxon>
        <taxon>Metazoa</taxon>
        <taxon>Cnidaria</taxon>
        <taxon>Anthozoa</taxon>
        <taxon>Octocorallia</taxon>
        <taxon>Malacalcyonacea</taxon>
        <taxon>Plexauridae</taxon>
        <taxon>Paramuricea</taxon>
    </lineage>
</organism>
<proteinExistence type="predicted"/>
<accession>A0A7D9KVB3</accession>
<evidence type="ECO:0000313" key="1">
    <source>
        <dbReference type="EMBL" id="CAB4020933.1"/>
    </source>
</evidence>
<protein>
    <submittedName>
        <fullName evidence="1">Uncharacterized protein</fullName>
    </submittedName>
</protein>
<dbReference type="Proteomes" id="UP001152795">
    <property type="component" value="Unassembled WGS sequence"/>
</dbReference>
<evidence type="ECO:0000313" key="2">
    <source>
        <dbReference type="Proteomes" id="UP001152795"/>
    </source>
</evidence>
<comment type="caution">
    <text evidence="1">The sequence shown here is derived from an EMBL/GenBank/DDBJ whole genome shotgun (WGS) entry which is preliminary data.</text>
</comment>
<reference evidence="1" key="1">
    <citation type="submission" date="2020-04" db="EMBL/GenBank/DDBJ databases">
        <authorList>
            <person name="Alioto T."/>
            <person name="Alioto T."/>
            <person name="Gomez Garrido J."/>
        </authorList>
    </citation>
    <scope>NUCLEOTIDE SEQUENCE</scope>
    <source>
        <strain evidence="1">A484AB</strain>
    </source>
</reference>
<sequence length="195" mass="22630">MLFYNPWFAVNSRGEIIVIDEEKITVIYSTGESKDVMFPDPTENNVIDQCRMDVAVDSNDNVYAVRWLNKRRDKNGSDKKDFELCAYDKNYNIKHVSVLDFLGGDFGHVKITVDKNQNLIIMLTNWNDQVYICETTGKLKYQFKRDEDYLRSLSISNNKGIMIESDDLDAVQIRSTEEKLQQCYIKDIAVRISVS</sequence>
<dbReference type="InterPro" id="IPR011042">
    <property type="entry name" value="6-blade_b-propeller_TolB-like"/>
</dbReference>